<evidence type="ECO:0000256" key="2">
    <source>
        <dbReference type="ARBA" id="ARBA00022857"/>
    </source>
</evidence>
<keyword evidence="2" id="KW-0521">NADP</keyword>
<keyword evidence="4" id="KW-1185">Reference proteome</keyword>
<organism evidence="3 4">
    <name type="scientific">Diaporthe australafricana</name>
    <dbReference type="NCBI Taxonomy" id="127596"/>
    <lineage>
        <taxon>Eukaryota</taxon>
        <taxon>Fungi</taxon>
        <taxon>Dikarya</taxon>
        <taxon>Ascomycota</taxon>
        <taxon>Pezizomycotina</taxon>
        <taxon>Sordariomycetes</taxon>
        <taxon>Sordariomycetidae</taxon>
        <taxon>Diaporthales</taxon>
        <taxon>Diaporthaceae</taxon>
        <taxon>Diaporthe</taxon>
    </lineage>
</organism>
<dbReference type="PANTHER" id="PTHR42760">
    <property type="entry name" value="SHORT-CHAIN DEHYDROGENASES/REDUCTASES FAMILY MEMBER"/>
    <property type="match status" value="1"/>
</dbReference>
<dbReference type="InterPro" id="IPR020904">
    <property type="entry name" value="Sc_DH/Rdtase_CS"/>
</dbReference>
<dbReference type="Proteomes" id="UP001583177">
    <property type="component" value="Unassembled WGS sequence"/>
</dbReference>
<dbReference type="CDD" id="cd05233">
    <property type="entry name" value="SDR_c"/>
    <property type="match status" value="1"/>
</dbReference>
<name>A0ABR3VWS4_9PEZI</name>
<evidence type="ECO:0000256" key="1">
    <source>
        <dbReference type="ARBA" id="ARBA00006484"/>
    </source>
</evidence>
<dbReference type="PRINTS" id="PR00081">
    <property type="entry name" value="GDHRDH"/>
</dbReference>
<dbReference type="Gene3D" id="3.40.50.720">
    <property type="entry name" value="NAD(P)-binding Rossmann-like Domain"/>
    <property type="match status" value="1"/>
</dbReference>
<comment type="caution">
    <text evidence="3">The sequence shown here is derived from an EMBL/GenBank/DDBJ whole genome shotgun (WGS) entry which is preliminary data.</text>
</comment>
<dbReference type="InterPro" id="IPR002347">
    <property type="entry name" value="SDR_fam"/>
</dbReference>
<accession>A0ABR3VWS4</accession>
<dbReference type="PRINTS" id="PR00080">
    <property type="entry name" value="SDRFAMILY"/>
</dbReference>
<dbReference type="NCBIfam" id="NF005559">
    <property type="entry name" value="PRK07231.1"/>
    <property type="match status" value="1"/>
</dbReference>
<gene>
    <name evidence="3" type="ORF">Daus18300_014056</name>
</gene>
<dbReference type="PANTHER" id="PTHR42760:SF124">
    <property type="entry name" value="SHORT-CHAIN DEHYDROGENASE_REDUCTASE"/>
    <property type="match status" value="1"/>
</dbReference>
<dbReference type="Pfam" id="PF13561">
    <property type="entry name" value="adh_short_C2"/>
    <property type="match status" value="1"/>
</dbReference>
<proteinExistence type="inferred from homology"/>
<dbReference type="SUPFAM" id="SSF51735">
    <property type="entry name" value="NAD(P)-binding Rossmann-fold domains"/>
    <property type="match status" value="1"/>
</dbReference>
<sequence length="275" mass="29131">MATGTRLANKVALVTGSSSGIGRAIALRYAAEGAKVVCADLSPESRVAKLKDSSNQVPDGKPTHEMIGPKNAAFVQTDVGDADAVESAVQFAVKTFGRLDIMVNNAGISRESTTPAMIHETQEDVWDQTMRINAKSVFLGCKSALKQMLAQEPHESGDRGWIVNTSSIMALIVGSWCPSYCASKGAVSSLTRQVALDYAKHRIHCNAICPGFTETAILEETASFAAPREVLAERHPFGGLGTPDDIAKLAVVLASDDASWLTGVNLPVDGGYIVR</sequence>
<dbReference type="InterPro" id="IPR036291">
    <property type="entry name" value="NAD(P)-bd_dom_sf"/>
</dbReference>
<dbReference type="PROSITE" id="PS00061">
    <property type="entry name" value="ADH_SHORT"/>
    <property type="match status" value="1"/>
</dbReference>
<evidence type="ECO:0000313" key="3">
    <source>
        <dbReference type="EMBL" id="KAL1847115.1"/>
    </source>
</evidence>
<dbReference type="EMBL" id="JAWRVE010000250">
    <property type="protein sequence ID" value="KAL1847115.1"/>
    <property type="molecule type" value="Genomic_DNA"/>
</dbReference>
<reference evidence="3 4" key="1">
    <citation type="journal article" date="2024" name="IMA Fungus">
        <title>IMA Genome - F19 : A genome assembly and annotation guide to empower mycologists, including annotated draft genome sequences of Ceratocystis pirilliformis, Diaporthe australafricana, Fusarium ophioides, Paecilomyces lecythidis, and Sporothrix stenoceras.</title>
        <authorList>
            <person name="Aylward J."/>
            <person name="Wilson A.M."/>
            <person name="Visagie C.M."/>
            <person name="Spraker J."/>
            <person name="Barnes I."/>
            <person name="Buitendag C."/>
            <person name="Ceriani C."/>
            <person name="Del Mar Angel L."/>
            <person name="du Plessis D."/>
            <person name="Fuchs T."/>
            <person name="Gasser K."/>
            <person name="Kramer D."/>
            <person name="Li W."/>
            <person name="Munsamy K."/>
            <person name="Piso A."/>
            <person name="Price J.L."/>
            <person name="Sonnekus B."/>
            <person name="Thomas C."/>
            <person name="van der Nest A."/>
            <person name="van Dijk A."/>
            <person name="van Heerden A."/>
            <person name="van Vuuren N."/>
            <person name="Yilmaz N."/>
            <person name="Duong T.A."/>
            <person name="van der Merwe N.A."/>
            <person name="Wingfield M.J."/>
            <person name="Wingfield B.D."/>
        </authorList>
    </citation>
    <scope>NUCLEOTIDE SEQUENCE [LARGE SCALE GENOMIC DNA]</scope>
    <source>
        <strain evidence="3 4">CMW 18300</strain>
    </source>
</reference>
<protein>
    <submittedName>
        <fullName evidence="3">Uncharacterized protein</fullName>
    </submittedName>
</protein>
<evidence type="ECO:0000313" key="4">
    <source>
        <dbReference type="Proteomes" id="UP001583177"/>
    </source>
</evidence>
<comment type="similarity">
    <text evidence="1">Belongs to the short-chain dehydrogenases/reductases (SDR) family.</text>
</comment>